<comment type="caution">
    <text evidence="6">The sequence shown here is derived from an EMBL/GenBank/DDBJ whole genome shotgun (WGS) entry which is preliminary data.</text>
</comment>
<dbReference type="Gene3D" id="1.10.10.10">
    <property type="entry name" value="Winged helix-like DNA-binding domain superfamily/Winged helix DNA-binding domain"/>
    <property type="match status" value="1"/>
</dbReference>
<dbReference type="EMBL" id="JAJKFW010000012">
    <property type="protein sequence ID" value="MCC9641754.1"/>
    <property type="molecule type" value="Genomic_DNA"/>
</dbReference>
<evidence type="ECO:0000256" key="3">
    <source>
        <dbReference type="ARBA" id="ARBA00023082"/>
    </source>
</evidence>
<evidence type="ECO:0000256" key="2">
    <source>
        <dbReference type="ARBA" id="ARBA00023015"/>
    </source>
</evidence>
<sequence>MESQDSSINHADVERFVRLLTTHERKLRAFLFHLVVDRDAVDEIMQDACTSLWKKFSQLENDDGFLPWAYVICRYETLMYRRKLARDRLVFDEGLIEQLANEYESHITSEAVDLRQSYLKECMTHLRENDQRLLMTAYGSKTTIIDMAEQLGTSSNALYKSLGRLRRRLKDCVRSKLVATT</sequence>
<evidence type="ECO:0000313" key="6">
    <source>
        <dbReference type="EMBL" id="MCC9641754.1"/>
    </source>
</evidence>
<dbReference type="PANTHER" id="PTHR43133">
    <property type="entry name" value="RNA POLYMERASE ECF-TYPE SIGMA FACTO"/>
    <property type="match status" value="1"/>
</dbReference>
<feature type="domain" description="RNA polymerase sigma-70 region 2" evidence="5">
    <location>
        <begin position="20"/>
        <end position="86"/>
    </location>
</feature>
<dbReference type="PANTHER" id="PTHR43133:SF51">
    <property type="entry name" value="RNA POLYMERASE SIGMA FACTOR"/>
    <property type="match status" value="1"/>
</dbReference>
<organism evidence="6 7">
    <name type="scientific">Rhodopirellula halodulae</name>
    <dbReference type="NCBI Taxonomy" id="2894198"/>
    <lineage>
        <taxon>Bacteria</taxon>
        <taxon>Pseudomonadati</taxon>
        <taxon>Planctomycetota</taxon>
        <taxon>Planctomycetia</taxon>
        <taxon>Pirellulales</taxon>
        <taxon>Pirellulaceae</taxon>
        <taxon>Rhodopirellula</taxon>
    </lineage>
</organism>
<dbReference type="InterPro" id="IPR007627">
    <property type="entry name" value="RNA_pol_sigma70_r2"/>
</dbReference>
<dbReference type="InterPro" id="IPR013325">
    <property type="entry name" value="RNA_pol_sigma_r2"/>
</dbReference>
<keyword evidence="7" id="KW-1185">Reference proteome</keyword>
<name>A0ABS8NE99_9BACT</name>
<dbReference type="NCBIfam" id="TIGR02937">
    <property type="entry name" value="sigma70-ECF"/>
    <property type="match status" value="1"/>
</dbReference>
<evidence type="ECO:0000259" key="5">
    <source>
        <dbReference type="Pfam" id="PF04542"/>
    </source>
</evidence>
<dbReference type="InterPro" id="IPR036388">
    <property type="entry name" value="WH-like_DNA-bd_sf"/>
</dbReference>
<accession>A0ABS8NE99</accession>
<dbReference type="InterPro" id="IPR014331">
    <property type="entry name" value="RNA_pol_sigma70_ECF_RHOBA"/>
</dbReference>
<dbReference type="Gene3D" id="1.10.1740.10">
    <property type="match status" value="1"/>
</dbReference>
<dbReference type="SUPFAM" id="SSF88946">
    <property type="entry name" value="Sigma2 domain of RNA polymerase sigma factors"/>
    <property type="match status" value="1"/>
</dbReference>
<dbReference type="NCBIfam" id="TIGR02989">
    <property type="entry name" value="Sig-70_gvs1"/>
    <property type="match status" value="1"/>
</dbReference>
<dbReference type="SUPFAM" id="SSF88659">
    <property type="entry name" value="Sigma3 and sigma4 domains of RNA polymerase sigma factors"/>
    <property type="match status" value="1"/>
</dbReference>
<keyword evidence="2" id="KW-0805">Transcription regulation</keyword>
<reference evidence="6" key="1">
    <citation type="submission" date="2021-11" db="EMBL/GenBank/DDBJ databases">
        <title>Genome sequence.</title>
        <authorList>
            <person name="Sun Q."/>
        </authorList>
    </citation>
    <scope>NUCLEOTIDE SEQUENCE</scope>
    <source>
        <strain evidence="6">JC740</strain>
    </source>
</reference>
<evidence type="ECO:0000256" key="1">
    <source>
        <dbReference type="ARBA" id="ARBA00010641"/>
    </source>
</evidence>
<keyword evidence="4" id="KW-0804">Transcription</keyword>
<protein>
    <submittedName>
        <fullName evidence="6">Sigma-70 family RNA polymerase sigma factor</fullName>
    </submittedName>
</protein>
<dbReference type="RefSeq" id="WP_230251726.1">
    <property type="nucleotide sequence ID" value="NZ_JAJKFV010000002.1"/>
</dbReference>
<comment type="similarity">
    <text evidence="1">Belongs to the sigma-70 factor family. ECF subfamily.</text>
</comment>
<keyword evidence="3" id="KW-0731">Sigma factor</keyword>
<dbReference type="InterPro" id="IPR013324">
    <property type="entry name" value="RNA_pol_sigma_r3/r4-like"/>
</dbReference>
<dbReference type="Pfam" id="PF04542">
    <property type="entry name" value="Sigma70_r2"/>
    <property type="match status" value="1"/>
</dbReference>
<dbReference type="InterPro" id="IPR039425">
    <property type="entry name" value="RNA_pol_sigma-70-like"/>
</dbReference>
<gene>
    <name evidence="6" type="ORF">LOC71_05670</name>
</gene>
<dbReference type="InterPro" id="IPR014284">
    <property type="entry name" value="RNA_pol_sigma-70_dom"/>
</dbReference>
<dbReference type="Proteomes" id="UP001430306">
    <property type="component" value="Unassembled WGS sequence"/>
</dbReference>
<proteinExistence type="inferred from homology"/>
<evidence type="ECO:0000313" key="7">
    <source>
        <dbReference type="Proteomes" id="UP001430306"/>
    </source>
</evidence>
<evidence type="ECO:0000256" key="4">
    <source>
        <dbReference type="ARBA" id="ARBA00023163"/>
    </source>
</evidence>